<evidence type="ECO:0000259" key="1">
    <source>
        <dbReference type="Pfam" id="PF00485"/>
    </source>
</evidence>
<reference evidence="2" key="2">
    <citation type="journal article" date="2021" name="PeerJ">
        <title>Extensive microbial diversity within the chicken gut microbiome revealed by metagenomics and culture.</title>
        <authorList>
            <person name="Gilroy R."/>
            <person name="Ravi A."/>
            <person name="Getino M."/>
            <person name="Pursley I."/>
            <person name="Horton D.L."/>
            <person name="Alikhan N.F."/>
            <person name="Baker D."/>
            <person name="Gharbi K."/>
            <person name="Hall N."/>
            <person name="Watson M."/>
            <person name="Adriaenssens E.M."/>
            <person name="Foster-Nyarko E."/>
            <person name="Jarju S."/>
            <person name="Secka A."/>
            <person name="Antonio M."/>
            <person name="Oren A."/>
            <person name="Chaudhuri R.R."/>
            <person name="La Ragione R."/>
            <person name="Hildebrand F."/>
            <person name="Pallen M.J."/>
        </authorList>
    </citation>
    <scope>NUCLEOTIDE SEQUENCE</scope>
    <source>
        <strain evidence="2">6276</strain>
    </source>
</reference>
<dbReference type="Gene3D" id="3.40.50.300">
    <property type="entry name" value="P-loop containing nucleotide triphosphate hydrolases"/>
    <property type="match status" value="1"/>
</dbReference>
<sequence length="285" mass="32689">MKLLIDKELNSTDKILKPDFNSRTGRELLVFYLQTKFRQILSFDKKCDTPIFLDVNSDFISRFSKRLINNPHKRLLVGITGESASGKSTICKEITKIIQQFNMPVSVLSTDNYFNDISALIKKFGSFDNLRDNGYDVDAPSSFQLDILNADLQQLSEGEDVMIPMYLPNGTGVSVPHARKITSQKIIVVEGIATMYEQVKDIFDVKIYVESDNNIRKERFISRACNERNQSMENALKHWDYIAQAGEKYVRPFRTEADLVLNGNADLLYFSEILEYIHAITNNFQ</sequence>
<reference evidence="2" key="1">
    <citation type="submission" date="2020-10" db="EMBL/GenBank/DDBJ databases">
        <authorList>
            <person name="Gilroy R."/>
        </authorList>
    </citation>
    <scope>NUCLEOTIDE SEQUENCE</scope>
    <source>
        <strain evidence="2">6276</strain>
    </source>
</reference>
<dbReference type="SUPFAM" id="SSF52540">
    <property type="entry name" value="P-loop containing nucleoside triphosphate hydrolases"/>
    <property type="match status" value="1"/>
</dbReference>
<dbReference type="PANTHER" id="PTHR10285">
    <property type="entry name" value="URIDINE KINASE"/>
    <property type="match status" value="1"/>
</dbReference>
<dbReference type="InterPro" id="IPR006083">
    <property type="entry name" value="PRK/URK"/>
</dbReference>
<evidence type="ECO:0000313" key="3">
    <source>
        <dbReference type="Proteomes" id="UP000823928"/>
    </source>
</evidence>
<dbReference type="AlphaFoldDB" id="A0A9D1JLY2"/>
<accession>A0A9D1JLY2</accession>
<gene>
    <name evidence="2" type="ORF">IAC10_02285</name>
</gene>
<organism evidence="2 3">
    <name type="scientific">Candidatus Scatousia excrementigallinarum</name>
    <dbReference type="NCBI Taxonomy" id="2840935"/>
    <lineage>
        <taxon>Bacteria</taxon>
        <taxon>Candidatus Scatousia</taxon>
    </lineage>
</organism>
<comment type="caution">
    <text evidence="2">The sequence shown here is derived from an EMBL/GenBank/DDBJ whole genome shotgun (WGS) entry which is preliminary data.</text>
</comment>
<name>A0A9D1JLY2_9BACT</name>
<proteinExistence type="predicted"/>
<dbReference type="GO" id="GO:0016301">
    <property type="term" value="F:kinase activity"/>
    <property type="evidence" value="ECO:0007669"/>
    <property type="project" value="InterPro"/>
</dbReference>
<dbReference type="GO" id="GO:0005524">
    <property type="term" value="F:ATP binding"/>
    <property type="evidence" value="ECO:0007669"/>
    <property type="project" value="InterPro"/>
</dbReference>
<evidence type="ECO:0000313" key="2">
    <source>
        <dbReference type="EMBL" id="HIS35447.1"/>
    </source>
</evidence>
<dbReference type="InterPro" id="IPR027417">
    <property type="entry name" value="P-loop_NTPase"/>
</dbReference>
<dbReference type="Proteomes" id="UP000823928">
    <property type="component" value="Unassembled WGS sequence"/>
</dbReference>
<dbReference type="PRINTS" id="PR00988">
    <property type="entry name" value="URIDINKINASE"/>
</dbReference>
<protein>
    <submittedName>
        <fullName evidence="2">AAA family ATPase</fullName>
    </submittedName>
</protein>
<feature type="domain" description="Phosphoribulokinase/uridine kinase" evidence="1">
    <location>
        <begin position="77"/>
        <end position="262"/>
    </location>
</feature>
<dbReference type="Pfam" id="PF00485">
    <property type="entry name" value="PRK"/>
    <property type="match status" value="1"/>
</dbReference>
<dbReference type="EMBL" id="DVIU01000045">
    <property type="protein sequence ID" value="HIS35447.1"/>
    <property type="molecule type" value="Genomic_DNA"/>
</dbReference>